<proteinExistence type="inferred from homology"/>
<evidence type="ECO:0000313" key="7">
    <source>
        <dbReference type="Proteomes" id="UP000291422"/>
    </source>
</evidence>
<dbReference type="InterPro" id="IPR036396">
    <property type="entry name" value="Cyt_P450_sf"/>
</dbReference>
<dbReference type="CDD" id="cd11062">
    <property type="entry name" value="CYP58-like"/>
    <property type="match status" value="1"/>
</dbReference>
<dbReference type="PROSITE" id="PS00086">
    <property type="entry name" value="CYTOCHROME_P450"/>
    <property type="match status" value="1"/>
</dbReference>
<dbReference type="InterPro" id="IPR050121">
    <property type="entry name" value="Cytochrome_P450_monoxygenase"/>
</dbReference>
<comment type="similarity">
    <text evidence="5">Belongs to the cytochrome P450 family.</text>
</comment>
<dbReference type="Proteomes" id="UP000291422">
    <property type="component" value="Unassembled WGS sequence"/>
</dbReference>
<feature type="binding site" description="axial binding residue" evidence="4">
    <location>
        <position position="387"/>
    </location>
    <ligand>
        <name>heme</name>
        <dbReference type="ChEBI" id="CHEBI:30413"/>
    </ligand>
    <ligandPart>
        <name>Fe</name>
        <dbReference type="ChEBI" id="CHEBI:18248"/>
    </ligandPart>
</feature>
<dbReference type="GO" id="GO:0016705">
    <property type="term" value="F:oxidoreductase activity, acting on paired donors, with incorporation or reduction of molecular oxygen"/>
    <property type="evidence" value="ECO:0007669"/>
    <property type="project" value="InterPro"/>
</dbReference>
<dbReference type="Gene3D" id="1.10.630.10">
    <property type="entry name" value="Cytochrome P450"/>
    <property type="match status" value="1"/>
</dbReference>
<organism evidence="6 7">
    <name type="scientific">Alternaria alternata</name>
    <name type="common">Alternaria rot fungus</name>
    <name type="synonym">Torula alternata</name>
    <dbReference type="NCBI Taxonomy" id="5599"/>
    <lineage>
        <taxon>Eukaryota</taxon>
        <taxon>Fungi</taxon>
        <taxon>Dikarya</taxon>
        <taxon>Ascomycota</taxon>
        <taxon>Pezizomycotina</taxon>
        <taxon>Dothideomycetes</taxon>
        <taxon>Pleosporomycetidae</taxon>
        <taxon>Pleosporales</taxon>
        <taxon>Pleosporineae</taxon>
        <taxon>Pleosporaceae</taxon>
        <taxon>Alternaria</taxon>
        <taxon>Alternaria sect. Alternaria</taxon>
        <taxon>Alternaria alternata complex</taxon>
    </lineage>
</organism>
<evidence type="ECO:0000256" key="5">
    <source>
        <dbReference type="RuleBase" id="RU000461"/>
    </source>
</evidence>
<dbReference type="PRINTS" id="PR00385">
    <property type="entry name" value="P450"/>
</dbReference>
<comment type="caution">
    <text evidence="6">The sequence shown here is derived from an EMBL/GenBank/DDBJ whole genome shotgun (WGS) entry which is preliminary data.</text>
</comment>
<dbReference type="InterPro" id="IPR017972">
    <property type="entry name" value="Cyt_P450_CS"/>
</dbReference>
<gene>
    <name evidence="6" type="ORF">AA0117_g1508</name>
</gene>
<sequence>MGKLKKFSSTFIEHTTDTRVLRIGPNELHITDPTLYYTIYSQRYTFPKQKSFYDAFNTPHSVFVEHDGELHRARRKLLSNFFSKSSVRAMNKILLTKVTIMCDRIAEMKGNGAINLYHAFRCLTVDFITEVAFGESFNLTTESEDNTFNTPFIECFDLASESLWDLLFFPFIRIIVNKCPPAVAAKLSEPAAKFQGLIRAVAATVANFRRLKSSGKCLNREIVFDAMQHLDDELVQAEASDILIAGSDTTATTLAVAVQAIIENPTIFTNLRNEMKDAGITAEHDFDLLRLEQLPYLTACVKEALRCAMAVPGRLPRVVPNGTKPLVVDEKVIPVGTIVGMSAYSMHYNESIWGEDARVFNPSRWLVADAKDLERYLVTFSKGVRQCLGINIAYAEITLTLAMLVARFRFTIDETVTESDVRQLDYFVSAFEGTGIRTYVHEDKL</sequence>
<evidence type="ECO:0000256" key="3">
    <source>
        <dbReference type="ARBA" id="ARBA00023004"/>
    </source>
</evidence>
<dbReference type="VEuPathDB" id="FungiDB:CC77DRAFT_1028558"/>
<keyword evidence="4 5" id="KW-0349">Heme</keyword>
<dbReference type="GO" id="GO:0004497">
    <property type="term" value="F:monooxygenase activity"/>
    <property type="evidence" value="ECO:0007669"/>
    <property type="project" value="UniProtKB-KW"/>
</dbReference>
<accession>A0A4Q4NYR8</accession>
<dbReference type="PANTHER" id="PTHR24305">
    <property type="entry name" value="CYTOCHROME P450"/>
    <property type="match status" value="1"/>
</dbReference>
<dbReference type="InterPro" id="IPR002401">
    <property type="entry name" value="Cyt_P450_E_grp-I"/>
</dbReference>
<evidence type="ECO:0000256" key="2">
    <source>
        <dbReference type="ARBA" id="ARBA00022723"/>
    </source>
</evidence>
<dbReference type="GO" id="GO:0005506">
    <property type="term" value="F:iron ion binding"/>
    <property type="evidence" value="ECO:0007669"/>
    <property type="project" value="InterPro"/>
</dbReference>
<evidence type="ECO:0000256" key="4">
    <source>
        <dbReference type="PIRSR" id="PIRSR602401-1"/>
    </source>
</evidence>
<keyword evidence="5" id="KW-0503">Monooxygenase</keyword>
<name>A0A4Q4NYR8_ALTAL</name>
<evidence type="ECO:0000313" key="6">
    <source>
        <dbReference type="EMBL" id="RYN84265.1"/>
    </source>
</evidence>
<dbReference type="AlphaFoldDB" id="A0A4Q4NYR8"/>
<reference evidence="7" key="1">
    <citation type="journal article" date="2019" name="bioRxiv">
        <title>Genomics, evolutionary history and diagnostics of the Alternaria alternata species group including apple and Asian pear pathotypes.</title>
        <authorList>
            <person name="Armitage A.D."/>
            <person name="Cockerton H.M."/>
            <person name="Sreenivasaprasad S."/>
            <person name="Woodhall J.W."/>
            <person name="Lane C.R."/>
            <person name="Harrison R.J."/>
            <person name="Clarkson J.P."/>
        </authorList>
    </citation>
    <scope>NUCLEOTIDE SEQUENCE [LARGE SCALE GENOMIC DNA]</scope>
    <source>
        <strain evidence="7">FERA 1177</strain>
    </source>
</reference>
<dbReference type="EMBL" id="PDXD01000001">
    <property type="protein sequence ID" value="RYN84265.1"/>
    <property type="molecule type" value="Genomic_DNA"/>
</dbReference>
<dbReference type="SUPFAM" id="SSF48264">
    <property type="entry name" value="Cytochrome P450"/>
    <property type="match status" value="1"/>
</dbReference>
<evidence type="ECO:0008006" key="8">
    <source>
        <dbReference type="Google" id="ProtNLM"/>
    </source>
</evidence>
<keyword evidence="3 4" id="KW-0408">Iron</keyword>
<keyword evidence="5" id="KW-0560">Oxidoreductase</keyword>
<evidence type="ECO:0000256" key="1">
    <source>
        <dbReference type="ARBA" id="ARBA00001971"/>
    </source>
</evidence>
<dbReference type="InterPro" id="IPR001128">
    <property type="entry name" value="Cyt_P450"/>
</dbReference>
<dbReference type="GO" id="GO:0020037">
    <property type="term" value="F:heme binding"/>
    <property type="evidence" value="ECO:0007669"/>
    <property type="project" value="InterPro"/>
</dbReference>
<protein>
    <recommendedName>
        <fullName evidence="8">Cytochrome P450</fullName>
    </recommendedName>
</protein>
<comment type="cofactor">
    <cofactor evidence="1 4">
        <name>heme</name>
        <dbReference type="ChEBI" id="CHEBI:30413"/>
    </cofactor>
</comment>
<keyword evidence="2 4" id="KW-0479">Metal-binding</keyword>
<dbReference type="Pfam" id="PF00067">
    <property type="entry name" value="p450"/>
    <property type="match status" value="1"/>
</dbReference>
<dbReference type="PANTHER" id="PTHR24305:SF234">
    <property type="entry name" value="CYTOCHROME P450"/>
    <property type="match status" value="1"/>
</dbReference>
<dbReference type="PRINTS" id="PR00463">
    <property type="entry name" value="EP450I"/>
</dbReference>